<evidence type="ECO:0000256" key="3">
    <source>
        <dbReference type="ARBA" id="ARBA00022793"/>
    </source>
</evidence>
<keyword evidence="6 9" id="KW-0456">Lyase</keyword>
<dbReference type="UniPathway" id="UPA00028">
    <property type="reaction ID" value="UER00002"/>
</dbReference>
<feature type="modified residue" description="Pyruvic acid (Ser)" evidence="9 12">
    <location>
        <position position="25"/>
    </location>
</feature>
<dbReference type="PANTHER" id="PTHR21012:SF0">
    <property type="entry name" value="ASPARTATE 1-DECARBOXYLASE"/>
    <property type="match status" value="1"/>
</dbReference>
<dbReference type="NCBIfam" id="TIGR00223">
    <property type="entry name" value="panD"/>
    <property type="match status" value="1"/>
</dbReference>
<dbReference type="GO" id="GO:0006523">
    <property type="term" value="P:alanine biosynthetic process"/>
    <property type="evidence" value="ECO:0007669"/>
    <property type="project" value="InterPro"/>
</dbReference>
<keyword evidence="3 9" id="KW-0210">Decarboxylase</keyword>
<keyword evidence="4 9" id="KW-0068">Autocatalytic cleavage</keyword>
<evidence type="ECO:0000256" key="10">
    <source>
        <dbReference type="PIRSR" id="PIRSR006246-1"/>
    </source>
</evidence>
<evidence type="ECO:0000256" key="8">
    <source>
        <dbReference type="ARBA" id="ARBA00023317"/>
    </source>
</evidence>
<dbReference type="GO" id="GO:0015940">
    <property type="term" value="P:pantothenate biosynthetic process"/>
    <property type="evidence" value="ECO:0007669"/>
    <property type="project" value="UniProtKB-UniRule"/>
</dbReference>
<evidence type="ECO:0000256" key="11">
    <source>
        <dbReference type="PIRSR" id="PIRSR006246-2"/>
    </source>
</evidence>
<evidence type="ECO:0000256" key="2">
    <source>
        <dbReference type="ARBA" id="ARBA00022655"/>
    </source>
</evidence>
<dbReference type="PANTHER" id="PTHR21012">
    <property type="entry name" value="ASPARTATE 1-DECARBOXYLASE"/>
    <property type="match status" value="1"/>
</dbReference>
<dbReference type="InterPro" id="IPR009010">
    <property type="entry name" value="Asp_de-COase-like_dom_sf"/>
</dbReference>
<comment type="PTM">
    <text evidence="9 12">Is synthesized initially as an inactive proenzyme, which is activated by self-cleavage at a specific serine bond to produce a beta-subunit with a hydroxyl group at its C-terminus and an alpha-subunit with a pyruvoyl group at its N-terminus.</text>
</comment>
<dbReference type="RefSeq" id="WP_185766047.1">
    <property type="nucleotide sequence ID" value="NZ_RIBP01000004.1"/>
</dbReference>
<name>A0A553SLB1_NIACI</name>
<comment type="cofactor">
    <cofactor evidence="9 10">
        <name>pyruvate</name>
        <dbReference type="ChEBI" id="CHEBI:15361"/>
    </cofactor>
    <text evidence="9 10">Binds 1 pyruvoyl group covalently per subunit.</text>
</comment>
<evidence type="ECO:0000256" key="13">
    <source>
        <dbReference type="PIRSR" id="PIRSR006246-5"/>
    </source>
</evidence>
<dbReference type="EC" id="4.1.1.11" evidence="9"/>
<feature type="binding site" evidence="9 11">
    <location>
        <position position="57"/>
    </location>
    <ligand>
        <name>substrate</name>
    </ligand>
</feature>
<proteinExistence type="inferred from homology"/>
<dbReference type="EMBL" id="RIBP01000004">
    <property type="protein sequence ID" value="TRZ37757.1"/>
    <property type="molecule type" value="Genomic_DNA"/>
</dbReference>
<keyword evidence="5 9" id="KW-0865">Zymogen</keyword>
<comment type="catalytic activity">
    <reaction evidence="9">
        <text>L-aspartate + H(+) = beta-alanine + CO2</text>
        <dbReference type="Rhea" id="RHEA:19497"/>
        <dbReference type="ChEBI" id="CHEBI:15378"/>
        <dbReference type="ChEBI" id="CHEBI:16526"/>
        <dbReference type="ChEBI" id="CHEBI:29991"/>
        <dbReference type="ChEBI" id="CHEBI:57966"/>
        <dbReference type="EC" id="4.1.1.11"/>
    </reaction>
</comment>
<dbReference type="Pfam" id="PF02261">
    <property type="entry name" value="Asp_decarbox"/>
    <property type="match status" value="1"/>
</dbReference>
<comment type="function">
    <text evidence="9">Catalyzes the pyruvoyl-dependent decarboxylation of aspartate to produce beta-alanine.</text>
</comment>
<keyword evidence="8 9" id="KW-0670">Pyruvate</keyword>
<protein>
    <recommendedName>
        <fullName evidence="9">Aspartate 1-decarboxylase</fullName>
        <ecNumber evidence="9">4.1.1.11</ecNumber>
    </recommendedName>
    <alternativeName>
        <fullName evidence="9">Aspartate alpha-decarboxylase</fullName>
    </alternativeName>
    <component>
        <recommendedName>
            <fullName evidence="9">Aspartate 1-decarboxylase beta chain</fullName>
        </recommendedName>
    </component>
    <component>
        <recommendedName>
            <fullName evidence="9">Aspartate 1-decarboxylase alpha chain</fullName>
        </recommendedName>
    </component>
</protein>
<dbReference type="CDD" id="cd06919">
    <property type="entry name" value="Asp_decarbox"/>
    <property type="match status" value="1"/>
</dbReference>
<comment type="similarity">
    <text evidence="9">Belongs to the PanD family.</text>
</comment>
<evidence type="ECO:0000256" key="6">
    <source>
        <dbReference type="ARBA" id="ARBA00023239"/>
    </source>
</evidence>
<evidence type="ECO:0000256" key="4">
    <source>
        <dbReference type="ARBA" id="ARBA00022813"/>
    </source>
</evidence>
<comment type="pathway">
    <text evidence="9">Cofactor biosynthesis; (R)-pantothenate biosynthesis; beta-alanine from L-aspartate: step 1/1.</text>
</comment>
<evidence type="ECO:0000256" key="1">
    <source>
        <dbReference type="ARBA" id="ARBA00022490"/>
    </source>
</evidence>
<dbReference type="STRING" id="1397.ABW02_02735"/>
<feature type="active site" description="Proton donor" evidence="9 10">
    <location>
        <position position="58"/>
    </location>
</feature>
<comment type="subunit">
    <text evidence="9">Heterooctamer of four alpha and four beta subunits.</text>
</comment>
<evidence type="ECO:0000313" key="15">
    <source>
        <dbReference type="Proteomes" id="UP000319837"/>
    </source>
</evidence>
<feature type="active site" description="Schiff-base intermediate with substrate; via pyruvic acid" evidence="9 10">
    <location>
        <position position="25"/>
    </location>
</feature>
<keyword evidence="1 9" id="KW-0963">Cytoplasm</keyword>
<evidence type="ECO:0000256" key="9">
    <source>
        <dbReference type="HAMAP-Rule" id="MF_00446"/>
    </source>
</evidence>
<comment type="caution">
    <text evidence="14">The sequence shown here is derived from an EMBL/GenBank/DDBJ whole genome shotgun (WGS) entry which is preliminary data.</text>
</comment>
<dbReference type="Proteomes" id="UP000319837">
    <property type="component" value="Unassembled WGS sequence"/>
</dbReference>
<reference evidence="15" key="1">
    <citation type="submission" date="2018-10" db="EMBL/GenBank/DDBJ databases">
        <title>FDA dAtabase for Regulatory Grade micrObial Sequences (FDA-ARGOS): Supporting development and validation of Infectious Disease Dx tests.</title>
        <authorList>
            <person name="Minogue T."/>
            <person name="Wolcott M."/>
            <person name="Wasieloski L."/>
            <person name="Aguilar W."/>
            <person name="Moore D."/>
            <person name="Tallon L."/>
            <person name="Sadzewicz L."/>
            <person name="Sengamalay N."/>
            <person name="Ott S."/>
            <person name="Godinez A."/>
            <person name="Nagaraj S."/>
            <person name="Vavikolanu K."/>
            <person name="Vyas G."/>
            <person name="Nadendla S."/>
            <person name="George J."/>
            <person name="Sichtig H."/>
        </authorList>
    </citation>
    <scope>NUCLEOTIDE SEQUENCE [LARGE SCALE GENOMIC DNA]</scope>
    <source>
        <strain evidence="15">FDAARGOS_343</strain>
    </source>
</reference>
<dbReference type="InterPro" id="IPR003190">
    <property type="entry name" value="Asp_decarbox"/>
</dbReference>
<evidence type="ECO:0000256" key="12">
    <source>
        <dbReference type="PIRSR" id="PIRSR006246-3"/>
    </source>
</evidence>
<dbReference type="Gene3D" id="2.40.40.20">
    <property type="match status" value="1"/>
</dbReference>
<evidence type="ECO:0000313" key="14">
    <source>
        <dbReference type="EMBL" id="TRZ37757.1"/>
    </source>
</evidence>
<accession>A0A553SLB1</accession>
<comment type="subcellular location">
    <subcellularLocation>
        <location evidence="9">Cytoplasm</location>
    </subcellularLocation>
</comment>
<dbReference type="AlphaFoldDB" id="A0A553SLB1"/>
<dbReference type="PIRSF" id="PIRSF006246">
    <property type="entry name" value="Asp_decarbox"/>
    <property type="match status" value="1"/>
</dbReference>
<keyword evidence="2 9" id="KW-0566">Pantothenate biosynthesis</keyword>
<organism evidence="14 15">
    <name type="scientific">Niallia circulans</name>
    <name type="common">Bacillus circulans</name>
    <dbReference type="NCBI Taxonomy" id="1397"/>
    <lineage>
        <taxon>Bacteria</taxon>
        <taxon>Bacillati</taxon>
        <taxon>Bacillota</taxon>
        <taxon>Bacilli</taxon>
        <taxon>Bacillales</taxon>
        <taxon>Bacillaceae</taxon>
        <taxon>Niallia</taxon>
    </lineage>
</organism>
<evidence type="ECO:0000256" key="5">
    <source>
        <dbReference type="ARBA" id="ARBA00023145"/>
    </source>
</evidence>
<feature type="chain" id="PRO_5023461197" description="Aspartate 1-decarboxylase alpha chain" evidence="9 13">
    <location>
        <begin position="25"/>
        <end position="127"/>
    </location>
</feature>
<evidence type="ECO:0000256" key="7">
    <source>
        <dbReference type="ARBA" id="ARBA00023270"/>
    </source>
</evidence>
<dbReference type="GO" id="GO:0004068">
    <property type="term" value="F:aspartate 1-decarboxylase activity"/>
    <property type="evidence" value="ECO:0007669"/>
    <property type="project" value="UniProtKB-UniRule"/>
</dbReference>
<feature type="chain" id="PRO_5023461198" description="Aspartate 1-decarboxylase beta chain" evidence="9 13">
    <location>
        <begin position="1"/>
        <end position="24"/>
    </location>
</feature>
<keyword evidence="7 9" id="KW-0704">Schiff base</keyword>
<dbReference type="HAMAP" id="MF_00446">
    <property type="entry name" value="PanD"/>
    <property type="match status" value="1"/>
</dbReference>
<dbReference type="SUPFAM" id="SSF50692">
    <property type="entry name" value="ADC-like"/>
    <property type="match status" value="1"/>
</dbReference>
<gene>
    <name evidence="9 14" type="primary">panD</name>
    <name evidence="14" type="ORF">CEQ21_20185</name>
</gene>
<feature type="binding site" evidence="9 11">
    <location>
        <begin position="73"/>
        <end position="75"/>
    </location>
    <ligand>
        <name>substrate</name>
    </ligand>
</feature>
<sequence length="127" mass="13966">MFRTMMNGKIHRAIVTEANLNYVGSITIDEDILDAVDMLPNEKVQIVNNNNGARLETYIIPGKRGSGTICLNGAAARLVHVGDTVIIISYAVMTNEEAHHHKPKVAIMGKNNQIAELLSQEPEKTIM</sequence>
<dbReference type="GO" id="GO:0005829">
    <property type="term" value="C:cytosol"/>
    <property type="evidence" value="ECO:0007669"/>
    <property type="project" value="TreeGrafter"/>
</dbReference>